<gene>
    <name evidence="1" type="ORF">SDC9_190433</name>
</gene>
<accession>A0A645HUZ5</accession>
<protein>
    <submittedName>
        <fullName evidence="1">Uncharacterized protein</fullName>
    </submittedName>
</protein>
<name>A0A645HUZ5_9ZZZZ</name>
<dbReference type="EMBL" id="VSSQ01100900">
    <property type="protein sequence ID" value="MPN42875.1"/>
    <property type="molecule type" value="Genomic_DNA"/>
</dbReference>
<reference evidence="1" key="1">
    <citation type="submission" date="2019-08" db="EMBL/GenBank/DDBJ databases">
        <authorList>
            <person name="Kucharzyk K."/>
            <person name="Murdoch R.W."/>
            <person name="Higgins S."/>
            <person name="Loffler F."/>
        </authorList>
    </citation>
    <scope>NUCLEOTIDE SEQUENCE</scope>
</reference>
<comment type="caution">
    <text evidence="1">The sequence shown here is derived from an EMBL/GenBank/DDBJ whole genome shotgun (WGS) entry which is preliminary data.</text>
</comment>
<organism evidence="1">
    <name type="scientific">bioreactor metagenome</name>
    <dbReference type="NCBI Taxonomy" id="1076179"/>
    <lineage>
        <taxon>unclassified sequences</taxon>
        <taxon>metagenomes</taxon>
        <taxon>ecological metagenomes</taxon>
    </lineage>
</organism>
<dbReference type="AlphaFoldDB" id="A0A645HUZ5"/>
<proteinExistence type="predicted"/>
<sequence length="88" mass="9962">MQRIDEMHRFDFLALEHAAGHRREFVKAAQFGTRLDLGGFKIGGGLDRGQDLFRVVGLDDRCDDQRRHGDGYQAAPEFHCIPPVVLLV</sequence>
<evidence type="ECO:0000313" key="1">
    <source>
        <dbReference type="EMBL" id="MPN42875.1"/>
    </source>
</evidence>